<evidence type="ECO:0000313" key="2">
    <source>
        <dbReference type="Proteomes" id="UP000680206"/>
    </source>
</evidence>
<dbReference type="InterPro" id="IPR032710">
    <property type="entry name" value="NTF2-like_dom_sf"/>
</dbReference>
<dbReference type="RefSeq" id="WP_208247094.1">
    <property type="nucleotide sequence ID" value="NZ_JAGEPF010000023.1"/>
</dbReference>
<gene>
    <name evidence="1" type="ORF">J4709_34235</name>
</gene>
<dbReference type="Gene3D" id="3.10.450.50">
    <property type="match status" value="1"/>
</dbReference>
<dbReference type="PANTHER" id="PTHR38436">
    <property type="entry name" value="POLYKETIDE CYCLASE SNOAL-LIKE DOMAIN"/>
    <property type="match status" value="1"/>
</dbReference>
<dbReference type="Proteomes" id="UP000680206">
    <property type="component" value="Unassembled WGS sequence"/>
</dbReference>
<organism evidence="1 2">
    <name type="scientific">Actinomadura violacea</name>
    <dbReference type="NCBI Taxonomy" id="2819934"/>
    <lineage>
        <taxon>Bacteria</taxon>
        <taxon>Bacillati</taxon>
        <taxon>Actinomycetota</taxon>
        <taxon>Actinomycetes</taxon>
        <taxon>Streptosporangiales</taxon>
        <taxon>Thermomonosporaceae</taxon>
        <taxon>Actinomadura</taxon>
    </lineage>
</organism>
<reference evidence="1 2" key="1">
    <citation type="submission" date="2021-03" db="EMBL/GenBank/DDBJ databases">
        <title>Actinomadura violae sp. nov., isolated from lichen in Thailand.</title>
        <authorList>
            <person name="Kanchanasin P."/>
            <person name="Saeng-In P."/>
            <person name="Phongsopitanun W."/>
            <person name="Yuki M."/>
            <person name="Kudo T."/>
            <person name="Ohkuma M."/>
            <person name="Tanasupawat S."/>
        </authorList>
    </citation>
    <scope>NUCLEOTIDE SEQUENCE [LARGE SCALE GENOMIC DNA]</scope>
    <source>
        <strain evidence="1 2">LCR2-06</strain>
    </source>
</reference>
<protein>
    <submittedName>
        <fullName evidence="1">Ester cyclase</fullName>
    </submittedName>
</protein>
<dbReference type="EMBL" id="JAGEPF010000023">
    <property type="protein sequence ID" value="MBO2462640.1"/>
    <property type="molecule type" value="Genomic_DNA"/>
</dbReference>
<accession>A0ABS3S329</accession>
<name>A0ABS3S329_9ACTN</name>
<evidence type="ECO:0000313" key="1">
    <source>
        <dbReference type="EMBL" id="MBO2462640.1"/>
    </source>
</evidence>
<dbReference type="InterPro" id="IPR009959">
    <property type="entry name" value="Cyclase_SnoaL-like"/>
</dbReference>
<dbReference type="PANTHER" id="PTHR38436:SF1">
    <property type="entry name" value="ESTER CYCLASE"/>
    <property type="match status" value="1"/>
</dbReference>
<comment type="caution">
    <text evidence="1">The sequence shown here is derived from an EMBL/GenBank/DDBJ whole genome shotgun (WGS) entry which is preliminary data.</text>
</comment>
<dbReference type="SUPFAM" id="SSF54427">
    <property type="entry name" value="NTF2-like"/>
    <property type="match status" value="1"/>
</dbReference>
<keyword evidence="2" id="KW-1185">Reference proteome</keyword>
<dbReference type="Pfam" id="PF07366">
    <property type="entry name" value="SnoaL"/>
    <property type="match status" value="1"/>
</dbReference>
<proteinExistence type="predicted"/>
<sequence length="144" mass="16428">MSPAENKDRCQKMVDAWNRGELEGVIVHWAPDIVHHSEGALVPNEEMIERMHSGLKAFPDVRLRIESMVAEGDRVSVRISVSATHSGPFMNIPPTGRRVTWLTAEEFRFSDGRVVEHWDVINYMPMLRELDMVESDVRGWGTAE</sequence>